<comment type="caution">
    <text evidence="4">The sequence shown here is derived from an EMBL/GenBank/DDBJ whole genome shotgun (WGS) entry which is preliminary data.</text>
</comment>
<evidence type="ECO:0000256" key="2">
    <source>
        <dbReference type="SAM" id="Phobius"/>
    </source>
</evidence>
<evidence type="ECO:0000259" key="3">
    <source>
        <dbReference type="Pfam" id="PF07495"/>
    </source>
</evidence>
<evidence type="ECO:0000256" key="1">
    <source>
        <dbReference type="SAM" id="Coils"/>
    </source>
</evidence>
<feature type="transmembrane region" description="Helical" evidence="2">
    <location>
        <begin position="72"/>
        <end position="98"/>
    </location>
</feature>
<feature type="non-terminal residue" evidence="4">
    <location>
        <position position="152"/>
    </location>
</feature>
<reference evidence="4" key="1">
    <citation type="journal article" date="2013" name="Environ. Microbiol.">
        <title>Microbiota from the distal guts of lean and obese adolescents exhibit partial functional redundancy besides clear differences in community structure.</title>
        <authorList>
            <person name="Ferrer M."/>
            <person name="Ruiz A."/>
            <person name="Lanza F."/>
            <person name="Haange S.B."/>
            <person name="Oberbach A."/>
            <person name="Till H."/>
            <person name="Bargiela R."/>
            <person name="Campoy C."/>
            <person name="Segura M.T."/>
            <person name="Richter M."/>
            <person name="von Bergen M."/>
            <person name="Seifert J."/>
            <person name="Suarez A."/>
        </authorList>
    </citation>
    <scope>NUCLEOTIDE SEQUENCE</scope>
</reference>
<dbReference type="Gene3D" id="2.60.40.10">
    <property type="entry name" value="Immunoglobulins"/>
    <property type="match status" value="1"/>
</dbReference>
<dbReference type="Pfam" id="PF07495">
    <property type="entry name" value="Y_Y_Y"/>
    <property type="match status" value="1"/>
</dbReference>
<keyword evidence="2" id="KW-0812">Transmembrane</keyword>
<dbReference type="InterPro" id="IPR011123">
    <property type="entry name" value="Y_Y_Y"/>
</dbReference>
<protein>
    <submittedName>
        <fullName evidence="4">Response regulator receiver domain protein</fullName>
    </submittedName>
</protein>
<keyword evidence="1" id="KW-0175">Coiled coil</keyword>
<keyword evidence="2" id="KW-1133">Transmembrane helix</keyword>
<evidence type="ECO:0000313" key="4">
    <source>
        <dbReference type="EMBL" id="EKC52376.1"/>
    </source>
</evidence>
<name>K1SYH5_9ZZZZ</name>
<keyword evidence="2" id="KW-0472">Membrane</keyword>
<dbReference type="AlphaFoldDB" id="K1SYH5"/>
<dbReference type="InterPro" id="IPR013783">
    <property type="entry name" value="Ig-like_fold"/>
</dbReference>
<proteinExistence type="predicted"/>
<dbReference type="EMBL" id="AJWY01011576">
    <property type="protein sequence ID" value="EKC52376.1"/>
    <property type="molecule type" value="Genomic_DNA"/>
</dbReference>
<organism evidence="4">
    <name type="scientific">human gut metagenome</name>
    <dbReference type="NCBI Taxonomy" id="408170"/>
    <lineage>
        <taxon>unclassified sequences</taxon>
        <taxon>metagenomes</taxon>
        <taxon>organismal metagenomes</taxon>
    </lineage>
</organism>
<accession>K1SYH5</accession>
<feature type="domain" description="Two component regulator three Y" evidence="3">
    <location>
        <begin position="13"/>
        <end position="69"/>
    </location>
</feature>
<feature type="coiled-coil region" evidence="1">
    <location>
        <begin position="111"/>
        <end position="145"/>
    </location>
</feature>
<gene>
    <name evidence="4" type="ORF">LEA_16921</name>
</gene>
<sequence length="152" mass="18209">MILYLSDLKYGTSPNTVKYRLLPTEEKWNTNYDDHIKLSNIPPGKYVLEIRSSYPLEENKQITRLSINVNRYWAATGWAIAAYILAIIIISLLTWMYFNRKLQKRQVYKAKEVKLKEKLEEETEIRKEEEKNHQLRDQIRYMLAQELRTPLS</sequence>